<organism evidence="1">
    <name type="scientific">Medicago truncatula</name>
    <name type="common">Barrel medic</name>
    <name type="synonym">Medicago tribuloides</name>
    <dbReference type="NCBI Taxonomy" id="3880"/>
    <lineage>
        <taxon>Eukaryota</taxon>
        <taxon>Viridiplantae</taxon>
        <taxon>Streptophyta</taxon>
        <taxon>Embryophyta</taxon>
        <taxon>Tracheophyta</taxon>
        <taxon>Spermatophyta</taxon>
        <taxon>Magnoliopsida</taxon>
        <taxon>eudicotyledons</taxon>
        <taxon>Gunneridae</taxon>
        <taxon>Pentapetalae</taxon>
        <taxon>rosids</taxon>
        <taxon>fabids</taxon>
        <taxon>Fabales</taxon>
        <taxon>Fabaceae</taxon>
        <taxon>Papilionoideae</taxon>
        <taxon>50 kb inversion clade</taxon>
        <taxon>NPAAA clade</taxon>
        <taxon>Hologalegina</taxon>
        <taxon>IRL clade</taxon>
        <taxon>Trifolieae</taxon>
        <taxon>Medicago</taxon>
    </lineage>
</organism>
<sequence length="56" mass="6750">MDLGREEKKREKKIRLEKRKRESPLNIFYFIFKKKTLTKQISIGSVFSLLFCLEKG</sequence>
<proteinExistence type="predicted"/>
<dbReference type="Gramene" id="rna27504">
    <property type="protein sequence ID" value="RHN64664.1"/>
    <property type="gene ID" value="gene27504"/>
</dbReference>
<dbReference type="AlphaFoldDB" id="A0A396IK11"/>
<dbReference type="EMBL" id="PSQE01000004">
    <property type="protein sequence ID" value="RHN64664.1"/>
    <property type="molecule type" value="Genomic_DNA"/>
</dbReference>
<comment type="caution">
    <text evidence="1">The sequence shown here is derived from an EMBL/GenBank/DDBJ whole genome shotgun (WGS) entry which is preliminary data.</text>
</comment>
<reference evidence="1" key="1">
    <citation type="journal article" date="2018" name="Nat. Plants">
        <title>Whole-genome landscape of Medicago truncatula symbiotic genes.</title>
        <authorList>
            <person name="Pecrix Y."/>
            <person name="Gamas P."/>
            <person name="Carrere S."/>
        </authorList>
    </citation>
    <scope>NUCLEOTIDE SEQUENCE</scope>
    <source>
        <tissue evidence="1">Leaves</tissue>
    </source>
</reference>
<name>A0A396IK11_MEDTR</name>
<protein>
    <submittedName>
        <fullName evidence="1">Uncharacterized protein</fullName>
    </submittedName>
</protein>
<evidence type="ECO:0000313" key="1">
    <source>
        <dbReference type="EMBL" id="RHN64664.1"/>
    </source>
</evidence>
<accession>A0A396IK11</accession>
<gene>
    <name evidence="1" type="ORF">MtrunA17_Chr4g0071541</name>
</gene>
<dbReference type="Proteomes" id="UP000265566">
    <property type="component" value="Chromosome 4"/>
</dbReference>